<protein>
    <submittedName>
        <fullName evidence="4">Putative transcriptional regulator</fullName>
    </submittedName>
</protein>
<dbReference type="GO" id="GO:0003677">
    <property type="term" value="F:DNA binding"/>
    <property type="evidence" value="ECO:0007669"/>
    <property type="project" value="UniProtKB-KW"/>
</dbReference>
<dbReference type="InterPro" id="IPR047057">
    <property type="entry name" value="MerR_fam"/>
</dbReference>
<dbReference type="GO" id="GO:0003700">
    <property type="term" value="F:DNA-binding transcription factor activity"/>
    <property type="evidence" value="ECO:0007669"/>
    <property type="project" value="InterPro"/>
</dbReference>
<name>A0A087A766_9BIFI</name>
<dbReference type="EMBL" id="JGYS01000007">
    <property type="protein sequence ID" value="KFI54616.1"/>
    <property type="molecule type" value="Genomic_DNA"/>
</dbReference>
<dbReference type="AlphaFoldDB" id="A0A087A766"/>
<dbReference type="STRING" id="1437609.BCAL_0874"/>
<dbReference type="Proteomes" id="UP000029072">
    <property type="component" value="Unassembled WGS sequence"/>
</dbReference>
<dbReference type="InterPro" id="IPR000551">
    <property type="entry name" value="MerR-type_HTH_dom"/>
</dbReference>
<feature type="coiled-coil region" evidence="2">
    <location>
        <begin position="139"/>
        <end position="166"/>
    </location>
</feature>
<dbReference type="SMART" id="SM00422">
    <property type="entry name" value="HTH_MERR"/>
    <property type="match status" value="1"/>
</dbReference>
<accession>A0A087A766</accession>
<dbReference type="PROSITE" id="PS50937">
    <property type="entry name" value="HTH_MERR_2"/>
    <property type="match status" value="1"/>
</dbReference>
<evidence type="ECO:0000259" key="3">
    <source>
        <dbReference type="PROSITE" id="PS50937"/>
    </source>
</evidence>
<evidence type="ECO:0000313" key="4">
    <source>
        <dbReference type="EMBL" id="KFI54616.1"/>
    </source>
</evidence>
<comment type="caution">
    <text evidence="4">The sequence shown here is derived from an EMBL/GenBank/DDBJ whole genome shotgun (WGS) entry which is preliminary data.</text>
</comment>
<gene>
    <name evidence="4" type="ORF">BCAL_0874</name>
</gene>
<dbReference type="SUPFAM" id="SSF46955">
    <property type="entry name" value="Putative DNA-binding domain"/>
    <property type="match status" value="1"/>
</dbReference>
<feature type="domain" description="HTH merR-type" evidence="3">
    <location>
        <begin position="58"/>
        <end position="127"/>
    </location>
</feature>
<evidence type="ECO:0000256" key="1">
    <source>
        <dbReference type="ARBA" id="ARBA00023125"/>
    </source>
</evidence>
<evidence type="ECO:0000313" key="5">
    <source>
        <dbReference type="Proteomes" id="UP000029072"/>
    </source>
</evidence>
<dbReference type="PANTHER" id="PTHR30204">
    <property type="entry name" value="REDOX-CYCLING DRUG-SENSING TRANSCRIPTIONAL ACTIVATOR SOXR"/>
    <property type="match status" value="1"/>
</dbReference>
<dbReference type="Gene3D" id="1.10.1660.10">
    <property type="match status" value="1"/>
</dbReference>
<dbReference type="CDD" id="cd01109">
    <property type="entry name" value="HTH_YyaN"/>
    <property type="match status" value="1"/>
</dbReference>
<keyword evidence="2" id="KW-0175">Coiled coil</keyword>
<dbReference type="Pfam" id="PF13411">
    <property type="entry name" value="MerR_1"/>
    <property type="match status" value="1"/>
</dbReference>
<organism evidence="4 5">
    <name type="scientific">Bifidobacterium callitrichos DSM 23973</name>
    <dbReference type="NCBI Taxonomy" id="1437609"/>
    <lineage>
        <taxon>Bacteria</taxon>
        <taxon>Bacillati</taxon>
        <taxon>Actinomycetota</taxon>
        <taxon>Actinomycetes</taxon>
        <taxon>Bifidobacteriales</taxon>
        <taxon>Bifidobacteriaceae</taxon>
        <taxon>Bifidobacterium</taxon>
    </lineage>
</organism>
<evidence type="ECO:0000256" key="2">
    <source>
        <dbReference type="SAM" id="Coils"/>
    </source>
</evidence>
<dbReference type="eggNOG" id="COG0789">
    <property type="taxonomic scope" value="Bacteria"/>
</dbReference>
<keyword evidence="1" id="KW-0238">DNA-binding</keyword>
<reference evidence="4 5" key="1">
    <citation type="submission" date="2014-03" db="EMBL/GenBank/DDBJ databases">
        <title>Genomics of Bifidobacteria.</title>
        <authorList>
            <person name="Ventura M."/>
            <person name="Milani C."/>
            <person name="Lugli G.A."/>
        </authorList>
    </citation>
    <scope>NUCLEOTIDE SEQUENCE [LARGE SCALE GENOMIC DNA]</scope>
    <source>
        <strain evidence="4 5">DSM 23973</strain>
    </source>
</reference>
<dbReference type="InterPro" id="IPR009061">
    <property type="entry name" value="DNA-bd_dom_put_sf"/>
</dbReference>
<sequence>MMNDIDGSVEKVGAVAAESGTAGKIKNGTAISAGAETTKAAENGKVAEAGQTSAEPRTYTIREVARQFHMEPSALRYYEDQGLLTNVRRNASGQREYEECHINRLRAICCFKNAGMTIGDLKKFFLYESNEPEHIDEILELLESRREALDEQRRALNEAALHVQRKLHFYGDIKRSLDEHRPLPDWKYYKTRKYSIDC</sequence>
<dbReference type="PANTHER" id="PTHR30204:SF82">
    <property type="entry name" value="TRANSCRIPTIONAL REGULATOR, MERR FAMILY"/>
    <property type="match status" value="1"/>
</dbReference>
<proteinExistence type="predicted"/>